<dbReference type="Pfam" id="PF07690">
    <property type="entry name" value="MFS_1"/>
    <property type="match status" value="1"/>
</dbReference>
<dbReference type="Proteomes" id="UP001597097">
    <property type="component" value="Unassembled WGS sequence"/>
</dbReference>
<feature type="transmembrane region" description="Helical" evidence="4">
    <location>
        <begin position="87"/>
        <end position="105"/>
    </location>
</feature>
<sequence>MSAPIPPRRQPAKAVLASWIGTTVEYYDFALYGFAASVLFAKIFFPATNPVVGTLISLSSFGVGFVARPVGALIFGHLGDRVGRKTILVITLTLMGAATTAIGLLPSYAQIGLAAPVLLVTLRIIQGISLGGEYSGAVLMTVEHAEPHRRGLFGSIINTGTTAGMVLANSVFLLVSQLPETQLMSWGWRVPFLLSSVLVIVGLVIRMTLGESPEFATAKDQGSVRKLPIVDVLRRCGGRVVLVALGTIAAGVVSSMTSVFALTYGKVALGMSTAATLGVLLPAWVVALVGVPLFGRIADRIGVRPLFLYGAASLIVLPFVWFALLGTRQYGLMLLGFGLLFFGYSANYAVFPVYFSQVFPTPLRFSGMSIGFTVGTIGGVAFAPAIAASILEASGGWIGIAAYMAGTAVVTLAAGLLLRAPETDPDEATVTRPGLDPEAAAT</sequence>
<evidence type="ECO:0000313" key="7">
    <source>
        <dbReference type="Proteomes" id="UP001597097"/>
    </source>
</evidence>
<evidence type="ECO:0000259" key="5">
    <source>
        <dbReference type="PROSITE" id="PS50850"/>
    </source>
</evidence>
<keyword evidence="7" id="KW-1185">Reference proteome</keyword>
<gene>
    <name evidence="6" type="ORF">ACFSJ0_11825</name>
</gene>
<keyword evidence="4" id="KW-0812">Transmembrane</keyword>
<keyword evidence="4" id="KW-0472">Membrane</keyword>
<name>A0ABW4G5N8_9ACTN</name>
<keyword evidence="4" id="KW-1133">Transmembrane helix</keyword>
<dbReference type="CDD" id="cd17369">
    <property type="entry name" value="MFS_ShiA_like"/>
    <property type="match status" value="1"/>
</dbReference>
<dbReference type="InterPro" id="IPR020846">
    <property type="entry name" value="MFS_dom"/>
</dbReference>
<keyword evidence="2" id="KW-0813">Transport</keyword>
<feature type="transmembrane region" description="Helical" evidence="4">
    <location>
        <begin position="26"/>
        <end position="45"/>
    </location>
</feature>
<feature type="transmembrane region" description="Helical" evidence="4">
    <location>
        <begin position="111"/>
        <end position="131"/>
    </location>
</feature>
<evidence type="ECO:0000256" key="3">
    <source>
        <dbReference type="ARBA" id="ARBA00022475"/>
    </source>
</evidence>
<dbReference type="PANTHER" id="PTHR43045">
    <property type="entry name" value="SHIKIMATE TRANSPORTER"/>
    <property type="match status" value="1"/>
</dbReference>
<reference evidence="7" key="1">
    <citation type="journal article" date="2019" name="Int. J. Syst. Evol. Microbiol.">
        <title>The Global Catalogue of Microorganisms (GCM) 10K type strain sequencing project: providing services to taxonomists for standard genome sequencing and annotation.</title>
        <authorList>
            <consortium name="The Broad Institute Genomics Platform"/>
            <consortium name="The Broad Institute Genome Sequencing Center for Infectious Disease"/>
            <person name="Wu L."/>
            <person name="Ma J."/>
        </authorList>
    </citation>
    <scope>NUCLEOTIDE SEQUENCE [LARGE SCALE GENOMIC DNA]</scope>
    <source>
        <strain evidence="7">CGMCC 1.15399</strain>
    </source>
</reference>
<feature type="transmembrane region" description="Helical" evidence="4">
    <location>
        <begin position="152"/>
        <end position="174"/>
    </location>
</feature>
<evidence type="ECO:0000256" key="1">
    <source>
        <dbReference type="ARBA" id="ARBA00004651"/>
    </source>
</evidence>
<feature type="transmembrane region" description="Helical" evidence="4">
    <location>
        <begin position="397"/>
        <end position="418"/>
    </location>
</feature>
<organism evidence="6 7">
    <name type="scientific">Nonomuraea guangzhouensis</name>
    <dbReference type="NCBI Taxonomy" id="1291555"/>
    <lineage>
        <taxon>Bacteria</taxon>
        <taxon>Bacillati</taxon>
        <taxon>Actinomycetota</taxon>
        <taxon>Actinomycetes</taxon>
        <taxon>Streptosporangiales</taxon>
        <taxon>Streptosporangiaceae</taxon>
        <taxon>Nonomuraea</taxon>
    </lineage>
</organism>
<feature type="domain" description="Major facilitator superfamily (MFS) profile" evidence="5">
    <location>
        <begin position="14"/>
        <end position="424"/>
    </location>
</feature>
<feature type="transmembrane region" description="Helical" evidence="4">
    <location>
        <begin position="274"/>
        <end position="294"/>
    </location>
</feature>
<comment type="subcellular location">
    <subcellularLocation>
        <location evidence="1">Cell membrane</location>
        <topology evidence="1">Multi-pass membrane protein</topology>
    </subcellularLocation>
</comment>
<accession>A0ABW4G5N8</accession>
<feature type="transmembrane region" description="Helical" evidence="4">
    <location>
        <begin position="330"/>
        <end position="355"/>
    </location>
</feature>
<dbReference type="RefSeq" id="WP_219537714.1">
    <property type="nucleotide sequence ID" value="NZ_JAHKRM010000040.1"/>
</dbReference>
<feature type="transmembrane region" description="Helical" evidence="4">
    <location>
        <begin position="306"/>
        <end position="324"/>
    </location>
</feature>
<evidence type="ECO:0000313" key="6">
    <source>
        <dbReference type="EMBL" id="MFD1537729.1"/>
    </source>
</evidence>
<feature type="transmembrane region" description="Helical" evidence="4">
    <location>
        <begin position="186"/>
        <end position="205"/>
    </location>
</feature>
<evidence type="ECO:0000256" key="2">
    <source>
        <dbReference type="ARBA" id="ARBA00022448"/>
    </source>
</evidence>
<dbReference type="InterPro" id="IPR011701">
    <property type="entry name" value="MFS"/>
</dbReference>
<feature type="transmembrane region" description="Helical" evidence="4">
    <location>
        <begin position="51"/>
        <end position="75"/>
    </location>
</feature>
<feature type="transmembrane region" description="Helical" evidence="4">
    <location>
        <begin position="240"/>
        <end position="262"/>
    </location>
</feature>
<comment type="caution">
    <text evidence="6">The sequence shown here is derived from an EMBL/GenBank/DDBJ whole genome shotgun (WGS) entry which is preliminary data.</text>
</comment>
<dbReference type="EMBL" id="JBHUCM010000012">
    <property type="protein sequence ID" value="MFD1537729.1"/>
    <property type="molecule type" value="Genomic_DNA"/>
</dbReference>
<protein>
    <submittedName>
        <fullName evidence="6">MFS transporter</fullName>
    </submittedName>
</protein>
<proteinExistence type="predicted"/>
<evidence type="ECO:0000256" key="4">
    <source>
        <dbReference type="SAM" id="Phobius"/>
    </source>
</evidence>
<dbReference type="PROSITE" id="PS50850">
    <property type="entry name" value="MFS"/>
    <property type="match status" value="1"/>
</dbReference>
<dbReference type="PANTHER" id="PTHR43045:SF1">
    <property type="entry name" value="SHIKIMATE TRANSPORTER"/>
    <property type="match status" value="1"/>
</dbReference>
<keyword evidence="3" id="KW-1003">Cell membrane</keyword>
<feature type="transmembrane region" description="Helical" evidence="4">
    <location>
        <begin position="367"/>
        <end position="391"/>
    </location>
</feature>